<dbReference type="Proteomes" id="UP001215280">
    <property type="component" value="Unassembled WGS sequence"/>
</dbReference>
<feature type="compositionally biased region" description="Acidic residues" evidence="1">
    <location>
        <begin position="409"/>
        <end position="420"/>
    </location>
</feature>
<accession>A0AAD7JPG3</accession>
<proteinExistence type="predicted"/>
<gene>
    <name evidence="2" type="ORF">DFH07DRAFT_954379</name>
</gene>
<feature type="region of interest" description="Disordered" evidence="1">
    <location>
        <begin position="94"/>
        <end position="113"/>
    </location>
</feature>
<feature type="compositionally biased region" description="Low complexity" evidence="1">
    <location>
        <begin position="425"/>
        <end position="468"/>
    </location>
</feature>
<dbReference type="Pfam" id="PF20414">
    <property type="entry name" value="DUF6698"/>
    <property type="match status" value="1"/>
</dbReference>
<evidence type="ECO:0000313" key="3">
    <source>
        <dbReference type="Proteomes" id="UP001215280"/>
    </source>
</evidence>
<dbReference type="EMBL" id="JARJLG010000026">
    <property type="protein sequence ID" value="KAJ7769147.1"/>
    <property type="molecule type" value="Genomic_DNA"/>
</dbReference>
<keyword evidence="3" id="KW-1185">Reference proteome</keyword>
<protein>
    <submittedName>
        <fullName evidence="2">Uncharacterized protein</fullName>
    </submittedName>
</protein>
<comment type="caution">
    <text evidence="2">The sequence shown here is derived from an EMBL/GenBank/DDBJ whole genome shotgun (WGS) entry which is preliminary data.</text>
</comment>
<feature type="region of interest" description="Disordered" evidence="1">
    <location>
        <begin position="397"/>
        <end position="468"/>
    </location>
</feature>
<dbReference type="InterPro" id="IPR046521">
    <property type="entry name" value="DUF6698"/>
</dbReference>
<organism evidence="2 3">
    <name type="scientific">Mycena maculata</name>
    <dbReference type="NCBI Taxonomy" id="230809"/>
    <lineage>
        <taxon>Eukaryota</taxon>
        <taxon>Fungi</taxon>
        <taxon>Dikarya</taxon>
        <taxon>Basidiomycota</taxon>
        <taxon>Agaricomycotina</taxon>
        <taxon>Agaricomycetes</taxon>
        <taxon>Agaricomycetidae</taxon>
        <taxon>Agaricales</taxon>
        <taxon>Marasmiineae</taxon>
        <taxon>Mycenaceae</taxon>
        <taxon>Mycena</taxon>
    </lineage>
</organism>
<evidence type="ECO:0000313" key="2">
    <source>
        <dbReference type="EMBL" id="KAJ7769147.1"/>
    </source>
</evidence>
<name>A0AAD7JPG3_9AGAR</name>
<evidence type="ECO:0000256" key="1">
    <source>
        <dbReference type="SAM" id="MobiDB-lite"/>
    </source>
</evidence>
<feature type="region of interest" description="Disordered" evidence="1">
    <location>
        <begin position="1"/>
        <end position="33"/>
    </location>
</feature>
<feature type="compositionally biased region" description="Low complexity" evidence="1">
    <location>
        <begin position="1"/>
        <end position="20"/>
    </location>
</feature>
<sequence>MSTSHAPSNVPNAPNVTNASPAPPTPPAKRKYRELTQALAAAQPVKKKLKSKRSPPASKTAIEQLISAGKYFPRAISPFMDISLVFHDGAETHWKPPPSSDVPAANEDTADKSELEQQAIHTAAFDLMMSSSPGLLEVVQQFYLSGDLDEWHRLIKAARDAATDARTADTNSLKHRTEYVVPDSAIRSLYPAIDRDISKSDRGTTHPMLRHYIVGWKYRLKLGPFPAFPTPPSPDGAAPLPDAVPAEASATEIKMLKAILDGKKPLLAKQYPSCFWAEGSYDASDPKRGFLRSPFLLRVTRHIWTAPGSVRNGIKKGKLPPHCNARILGVRRIVPEMIGYSCAQGRTMLSTSEWTPTDGSYEYGEMFDAVVRLFKKDPTNPWAVDTLEWYQRHVFAGDQDATEGPSDPADSDDDADDDMEMSIFSTSATSSSPASATASSPNGATSTSATSSSPDNASATASSPNGTA</sequence>
<dbReference type="AlphaFoldDB" id="A0AAD7JPG3"/>
<reference evidence="2" key="1">
    <citation type="submission" date="2023-03" db="EMBL/GenBank/DDBJ databases">
        <title>Massive genome expansion in bonnet fungi (Mycena s.s.) driven by repeated elements and novel gene families across ecological guilds.</title>
        <authorList>
            <consortium name="Lawrence Berkeley National Laboratory"/>
            <person name="Harder C.B."/>
            <person name="Miyauchi S."/>
            <person name="Viragh M."/>
            <person name="Kuo A."/>
            <person name="Thoen E."/>
            <person name="Andreopoulos B."/>
            <person name="Lu D."/>
            <person name="Skrede I."/>
            <person name="Drula E."/>
            <person name="Henrissat B."/>
            <person name="Morin E."/>
            <person name="Kohler A."/>
            <person name="Barry K."/>
            <person name="LaButti K."/>
            <person name="Morin E."/>
            <person name="Salamov A."/>
            <person name="Lipzen A."/>
            <person name="Mereny Z."/>
            <person name="Hegedus B."/>
            <person name="Baldrian P."/>
            <person name="Stursova M."/>
            <person name="Weitz H."/>
            <person name="Taylor A."/>
            <person name="Grigoriev I.V."/>
            <person name="Nagy L.G."/>
            <person name="Martin F."/>
            <person name="Kauserud H."/>
        </authorList>
    </citation>
    <scope>NUCLEOTIDE SEQUENCE</scope>
    <source>
        <strain evidence="2">CBHHK188m</strain>
    </source>
</reference>